<organism evidence="2 3">
    <name type="scientific">[Mycobacterium] manitobense</name>
    <dbReference type="NCBI Taxonomy" id="190147"/>
    <lineage>
        <taxon>Bacteria</taxon>
        <taxon>Bacillati</taxon>
        <taxon>Actinomycetota</taxon>
        <taxon>Actinomycetes</taxon>
        <taxon>Mycobacteriales</taxon>
        <taxon>Mycobacteriaceae</taxon>
        <taxon>Mycolicibacterium</taxon>
    </lineage>
</organism>
<keyword evidence="1" id="KW-1133">Transmembrane helix</keyword>
<feature type="transmembrane region" description="Helical" evidence="1">
    <location>
        <begin position="27"/>
        <end position="46"/>
    </location>
</feature>
<dbReference type="AlphaFoldDB" id="A0A9X3BMI6"/>
<reference evidence="2" key="2">
    <citation type="journal article" date="2022" name="BMC Genomics">
        <title>Comparative genome analysis of mycobacteria focusing on tRNA and non-coding RNA.</title>
        <authorList>
            <person name="Behra P.R.K."/>
            <person name="Pettersson B.M.F."/>
            <person name="Ramesh M."/>
            <person name="Das S."/>
            <person name="Dasgupta S."/>
            <person name="Kirsebom L.A."/>
        </authorList>
    </citation>
    <scope>NUCLEOTIDE SEQUENCE</scope>
    <source>
        <strain evidence="2">DSM 44615</strain>
    </source>
</reference>
<evidence type="ECO:0008006" key="4">
    <source>
        <dbReference type="Google" id="ProtNLM"/>
    </source>
</evidence>
<comment type="caution">
    <text evidence="2">The sequence shown here is derived from an EMBL/GenBank/DDBJ whole genome shotgun (WGS) entry which is preliminary data.</text>
</comment>
<keyword evidence="1" id="KW-0472">Membrane</keyword>
<dbReference type="EMBL" id="JACKSJ010000062">
    <property type="protein sequence ID" value="MCV7169995.1"/>
    <property type="molecule type" value="Genomic_DNA"/>
</dbReference>
<proteinExistence type="predicted"/>
<feature type="transmembrane region" description="Helical" evidence="1">
    <location>
        <begin position="139"/>
        <end position="162"/>
    </location>
</feature>
<keyword evidence="3" id="KW-1185">Reference proteome</keyword>
<feature type="transmembrane region" description="Helical" evidence="1">
    <location>
        <begin position="53"/>
        <end position="73"/>
    </location>
</feature>
<dbReference type="Proteomes" id="UP001140293">
    <property type="component" value="Unassembled WGS sequence"/>
</dbReference>
<evidence type="ECO:0000256" key="1">
    <source>
        <dbReference type="SAM" id="Phobius"/>
    </source>
</evidence>
<protein>
    <recommendedName>
        <fullName evidence="4">Ceramidase</fullName>
    </recommendedName>
</protein>
<reference evidence="2" key="1">
    <citation type="submission" date="2020-07" db="EMBL/GenBank/DDBJ databases">
        <authorList>
            <person name="Pettersson B.M.F."/>
            <person name="Behra P.R.K."/>
            <person name="Ramesh M."/>
            <person name="Das S."/>
            <person name="Dasgupta S."/>
            <person name="Kirsebom L.A."/>
        </authorList>
    </citation>
    <scope>NUCLEOTIDE SEQUENCE</scope>
    <source>
        <strain evidence="2">DSM 44615</strain>
    </source>
</reference>
<accession>A0A9X3BMI6</accession>
<keyword evidence="1" id="KW-0812">Transmembrane</keyword>
<name>A0A9X3BMI6_9MYCO</name>
<sequence length="172" mass="17629">MQVLTAPASFGHSDCERIFGAALAQPVLAVTSLAYVAAGMAVLCWARRWRAPLAGAAGVTLVAVGAGSFAFHGPQPSWAEPAHDWPIVAVGAVYAAALARNRRPGWRSLGARAAGVFALGLAAYTAGRSGSPLCRPDSLWQFHGAWHVLSAAAAVLAARAMAPGRAPSDMSS</sequence>
<feature type="transmembrane region" description="Helical" evidence="1">
    <location>
        <begin position="85"/>
        <end position="102"/>
    </location>
</feature>
<dbReference type="RefSeq" id="WP_264012171.1">
    <property type="nucleotide sequence ID" value="NZ_JACKSJ010000062.1"/>
</dbReference>
<evidence type="ECO:0000313" key="2">
    <source>
        <dbReference type="EMBL" id="MCV7169995.1"/>
    </source>
</evidence>
<feature type="transmembrane region" description="Helical" evidence="1">
    <location>
        <begin position="109"/>
        <end position="127"/>
    </location>
</feature>
<gene>
    <name evidence="2" type="ORF">H7I41_08675</name>
</gene>
<evidence type="ECO:0000313" key="3">
    <source>
        <dbReference type="Proteomes" id="UP001140293"/>
    </source>
</evidence>